<keyword evidence="3" id="KW-1185">Reference proteome</keyword>
<dbReference type="RefSeq" id="WP_083421394.1">
    <property type="nucleotide sequence ID" value="NZ_LBMC01000066.1"/>
</dbReference>
<feature type="compositionally biased region" description="Basic and acidic residues" evidence="1">
    <location>
        <begin position="58"/>
        <end position="72"/>
    </location>
</feature>
<protein>
    <submittedName>
        <fullName evidence="2">Uncharacterized protein</fullName>
    </submittedName>
</protein>
<name>A0A1H2L8B5_9ACTN</name>
<dbReference type="AlphaFoldDB" id="A0A1H2L8B5"/>
<organism evidence="2 3">
    <name type="scientific">Jiangella alkaliphila</name>
    <dbReference type="NCBI Taxonomy" id="419479"/>
    <lineage>
        <taxon>Bacteria</taxon>
        <taxon>Bacillati</taxon>
        <taxon>Actinomycetota</taxon>
        <taxon>Actinomycetes</taxon>
        <taxon>Jiangellales</taxon>
        <taxon>Jiangellaceae</taxon>
        <taxon>Jiangella</taxon>
    </lineage>
</organism>
<feature type="region of interest" description="Disordered" evidence="1">
    <location>
        <begin position="1"/>
        <end position="27"/>
    </location>
</feature>
<gene>
    <name evidence="2" type="ORF">SAMN04488563_5330</name>
</gene>
<dbReference type="Proteomes" id="UP000182977">
    <property type="component" value="Chromosome I"/>
</dbReference>
<sequence>MCDKPAGHENDPADAKHRRVTDNDEGRAIEWPSRLADAGDVITRAAERTEHSTGSAREALEPARAERERENGRLAQARGSVPGGH</sequence>
<evidence type="ECO:0000313" key="3">
    <source>
        <dbReference type="Proteomes" id="UP000182977"/>
    </source>
</evidence>
<evidence type="ECO:0000313" key="2">
    <source>
        <dbReference type="EMBL" id="SDU76831.1"/>
    </source>
</evidence>
<evidence type="ECO:0000256" key="1">
    <source>
        <dbReference type="SAM" id="MobiDB-lite"/>
    </source>
</evidence>
<feature type="region of interest" description="Disordered" evidence="1">
    <location>
        <begin position="46"/>
        <end position="85"/>
    </location>
</feature>
<accession>A0A1H2L8B5</accession>
<proteinExistence type="predicted"/>
<dbReference type="EMBL" id="LT629791">
    <property type="protein sequence ID" value="SDU76831.1"/>
    <property type="molecule type" value="Genomic_DNA"/>
</dbReference>
<reference evidence="3" key="1">
    <citation type="submission" date="2016-10" db="EMBL/GenBank/DDBJ databases">
        <authorList>
            <person name="Varghese N."/>
            <person name="Submissions S."/>
        </authorList>
    </citation>
    <scope>NUCLEOTIDE SEQUENCE [LARGE SCALE GENOMIC DNA]</scope>
    <source>
        <strain evidence="3">DSM 45079</strain>
    </source>
</reference>